<dbReference type="Proteomes" id="UP000828251">
    <property type="component" value="Unassembled WGS sequence"/>
</dbReference>
<keyword evidence="3" id="KW-1185">Reference proteome</keyword>
<sequence length="89" mass="9556">MKLGSCVGSQNAQSGRVTPLQDNKGEGGGRVSAPKQEGRISYPWRSSLVVSHCNKVTNLVPSPLSLICNAWLFPFMGIKAKERNKGITA</sequence>
<evidence type="ECO:0000256" key="1">
    <source>
        <dbReference type="SAM" id="MobiDB-lite"/>
    </source>
</evidence>
<protein>
    <submittedName>
        <fullName evidence="2">Uncharacterized protein</fullName>
    </submittedName>
</protein>
<name>A0A9D3W3I6_9ROSI</name>
<gene>
    <name evidence="2" type="ORF">J1N35_011446</name>
</gene>
<evidence type="ECO:0000313" key="2">
    <source>
        <dbReference type="EMBL" id="KAH1107678.1"/>
    </source>
</evidence>
<dbReference type="EMBL" id="JAIQCV010000004">
    <property type="protein sequence ID" value="KAH1107678.1"/>
    <property type="molecule type" value="Genomic_DNA"/>
</dbReference>
<feature type="compositionally biased region" description="Polar residues" evidence="1">
    <location>
        <begin position="7"/>
        <end position="16"/>
    </location>
</feature>
<proteinExistence type="predicted"/>
<accession>A0A9D3W3I6</accession>
<organism evidence="2 3">
    <name type="scientific">Gossypium stocksii</name>
    <dbReference type="NCBI Taxonomy" id="47602"/>
    <lineage>
        <taxon>Eukaryota</taxon>
        <taxon>Viridiplantae</taxon>
        <taxon>Streptophyta</taxon>
        <taxon>Embryophyta</taxon>
        <taxon>Tracheophyta</taxon>
        <taxon>Spermatophyta</taxon>
        <taxon>Magnoliopsida</taxon>
        <taxon>eudicotyledons</taxon>
        <taxon>Gunneridae</taxon>
        <taxon>Pentapetalae</taxon>
        <taxon>rosids</taxon>
        <taxon>malvids</taxon>
        <taxon>Malvales</taxon>
        <taxon>Malvaceae</taxon>
        <taxon>Malvoideae</taxon>
        <taxon>Gossypium</taxon>
    </lineage>
</organism>
<evidence type="ECO:0000313" key="3">
    <source>
        <dbReference type="Proteomes" id="UP000828251"/>
    </source>
</evidence>
<reference evidence="2 3" key="1">
    <citation type="journal article" date="2021" name="Plant Biotechnol. J.">
        <title>Multi-omics assisted identification of the key and species-specific regulatory components of drought-tolerant mechanisms in Gossypium stocksii.</title>
        <authorList>
            <person name="Yu D."/>
            <person name="Ke L."/>
            <person name="Zhang D."/>
            <person name="Wu Y."/>
            <person name="Sun Y."/>
            <person name="Mei J."/>
            <person name="Sun J."/>
            <person name="Sun Y."/>
        </authorList>
    </citation>
    <scope>NUCLEOTIDE SEQUENCE [LARGE SCALE GENOMIC DNA]</scope>
    <source>
        <strain evidence="3">cv. E1</strain>
        <tissue evidence="2">Leaf</tissue>
    </source>
</reference>
<dbReference type="AlphaFoldDB" id="A0A9D3W3I6"/>
<feature type="region of interest" description="Disordered" evidence="1">
    <location>
        <begin position="1"/>
        <end position="36"/>
    </location>
</feature>
<comment type="caution">
    <text evidence="2">The sequence shown here is derived from an EMBL/GenBank/DDBJ whole genome shotgun (WGS) entry which is preliminary data.</text>
</comment>